<protein>
    <submittedName>
        <fullName evidence="1">Uncharacterized protein</fullName>
    </submittedName>
</protein>
<sequence>MLSWLHPLYMFSTPRTLFLPLSFTPSLLPQIKTAYLTVSSRIACSYMGYLKELLDNFIQFGPSADVISVTRISSVLKKYFSFSPFISVGYKKIVISKS</sequence>
<name>A0A2P4SVC4_BAMTH</name>
<evidence type="ECO:0000313" key="1">
    <source>
        <dbReference type="EMBL" id="POI28026.1"/>
    </source>
</evidence>
<gene>
    <name evidence="1" type="ORF">CIB84_008224</name>
</gene>
<evidence type="ECO:0000313" key="2">
    <source>
        <dbReference type="Proteomes" id="UP000237246"/>
    </source>
</evidence>
<organism evidence="1 2">
    <name type="scientific">Bambusicola thoracicus</name>
    <name type="common">Chinese bamboo-partridge</name>
    <name type="synonym">Perdix thoracica</name>
    <dbReference type="NCBI Taxonomy" id="9083"/>
    <lineage>
        <taxon>Eukaryota</taxon>
        <taxon>Metazoa</taxon>
        <taxon>Chordata</taxon>
        <taxon>Craniata</taxon>
        <taxon>Vertebrata</taxon>
        <taxon>Euteleostomi</taxon>
        <taxon>Archelosauria</taxon>
        <taxon>Archosauria</taxon>
        <taxon>Dinosauria</taxon>
        <taxon>Saurischia</taxon>
        <taxon>Theropoda</taxon>
        <taxon>Coelurosauria</taxon>
        <taxon>Aves</taxon>
        <taxon>Neognathae</taxon>
        <taxon>Galloanserae</taxon>
        <taxon>Galliformes</taxon>
        <taxon>Phasianidae</taxon>
        <taxon>Perdicinae</taxon>
        <taxon>Bambusicola</taxon>
    </lineage>
</organism>
<accession>A0A2P4SVC4</accession>
<reference evidence="1 2" key="1">
    <citation type="submission" date="2018-01" db="EMBL/GenBank/DDBJ databases">
        <title>Comparison of the Chinese Bamboo Partridge and Red Junglefowl genome sequences highlights the importance of demography in genome evolution.</title>
        <authorList>
            <person name="Tiley G.P."/>
            <person name="Kimball R.T."/>
            <person name="Braun E.L."/>
            <person name="Burleigh J.G."/>
        </authorList>
    </citation>
    <scope>NUCLEOTIDE SEQUENCE [LARGE SCALE GENOMIC DNA]</scope>
    <source>
        <strain evidence="1">RTK389</strain>
        <tissue evidence="1">Blood</tissue>
    </source>
</reference>
<proteinExistence type="predicted"/>
<comment type="caution">
    <text evidence="1">The sequence shown here is derived from an EMBL/GenBank/DDBJ whole genome shotgun (WGS) entry which is preliminary data.</text>
</comment>
<dbReference type="AlphaFoldDB" id="A0A2P4SVC4"/>
<dbReference type="EMBL" id="PPHD01021148">
    <property type="protein sequence ID" value="POI28026.1"/>
    <property type="molecule type" value="Genomic_DNA"/>
</dbReference>
<dbReference type="Proteomes" id="UP000237246">
    <property type="component" value="Unassembled WGS sequence"/>
</dbReference>
<keyword evidence="2" id="KW-1185">Reference proteome</keyword>